<proteinExistence type="predicted"/>
<accession>A0ABN9FFZ4</accession>
<protein>
    <submittedName>
        <fullName evidence="1">Uncharacterized protein</fullName>
    </submittedName>
</protein>
<feature type="non-terminal residue" evidence="1">
    <location>
        <position position="69"/>
    </location>
</feature>
<sequence>MGPPTDPGPSGGARVSKWSVHPWSDTVHVSTIRTEQAATKSSKRLQLTCCWWKHIPFNTVSSFLFYFFF</sequence>
<organism evidence="1 2">
    <name type="scientific">Staurois parvus</name>
    <dbReference type="NCBI Taxonomy" id="386267"/>
    <lineage>
        <taxon>Eukaryota</taxon>
        <taxon>Metazoa</taxon>
        <taxon>Chordata</taxon>
        <taxon>Craniata</taxon>
        <taxon>Vertebrata</taxon>
        <taxon>Euteleostomi</taxon>
        <taxon>Amphibia</taxon>
        <taxon>Batrachia</taxon>
        <taxon>Anura</taxon>
        <taxon>Neobatrachia</taxon>
        <taxon>Ranoidea</taxon>
        <taxon>Ranidae</taxon>
        <taxon>Staurois</taxon>
    </lineage>
</organism>
<dbReference type="EMBL" id="CATNWA010016796">
    <property type="protein sequence ID" value="CAI9595489.1"/>
    <property type="molecule type" value="Genomic_DNA"/>
</dbReference>
<reference evidence="1" key="1">
    <citation type="submission" date="2023-05" db="EMBL/GenBank/DDBJ databases">
        <authorList>
            <person name="Stuckert A."/>
        </authorList>
    </citation>
    <scope>NUCLEOTIDE SEQUENCE</scope>
</reference>
<evidence type="ECO:0000313" key="2">
    <source>
        <dbReference type="Proteomes" id="UP001162483"/>
    </source>
</evidence>
<keyword evidence="2" id="KW-1185">Reference proteome</keyword>
<gene>
    <name evidence="1" type="ORF">SPARVUS_LOCUS11894702</name>
</gene>
<name>A0ABN9FFZ4_9NEOB</name>
<evidence type="ECO:0000313" key="1">
    <source>
        <dbReference type="EMBL" id="CAI9595489.1"/>
    </source>
</evidence>
<comment type="caution">
    <text evidence="1">The sequence shown here is derived from an EMBL/GenBank/DDBJ whole genome shotgun (WGS) entry which is preliminary data.</text>
</comment>
<dbReference type="Proteomes" id="UP001162483">
    <property type="component" value="Unassembled WGS sequence"/>
</dbReference>